<dbReference type="VEuPathDB" id="VectorBase:FBgn0262354"/>
<dbReference type="STRING" id="7227.FBpp0293174"/>
<evidence type="ECO:0000313" key="2">
    <source>
        <dbReference type="FlyBase" id="FBgn0262354"/>
    </source>
</evidence>
<evidence type="ECO:0000313" key="3">
    <source>
        <dbReference type="Proteomes" id="UP000000803"/>
    </source>
</evidence>
<reference evidence="1 3" key="6">
    <citation type="journal article" date="2005" name="PLoS Comput. Biol.">
        <title>Combined evidence annotation of transposable elements in genome sequences.</title>
        <authorList>
            <person name="Quesneville H."/>
            <person name="Bergman C.M."/>
            <person name="Andrieu O."/>
            <person name="Autard D."/>
            <person name="Nouaud D."/>
            <person name="Ashburner M."/>
            <person name="Anxolabehere D."/>
        </authorList>
    </citation>
    <scope>NUCLEOTIDE SEQUENCE [LARGE SCALE GENOMIC DNA]</scope>
    <source>
        <strain evidence="3">Berkeley</strain>
    </source>
</reference>
<dbReference type="HOGENOM" id="CLU_158854_0_0_1"/>
<protein>
    <submittedName>
        <fullName evidence="1">Uncharacterized protein</fullName>
    </submittedName>
</protein>
<dbReference type="FlyBase" id="FBgn0262354">
    <property type="gene designation" value="CG43052"/>
</dbReference>
<dbReference type="DNASU" id="12798214"/>
<proteinExistence type="predicted"/>
<name>M9NEL0_DROME</name>
<reference evidence="1 3" key="9">
    <citation type="journal article" date="2015" name="G3 (Bethesda)">
        <title>Gene Model Annotations for Drosophila melanogaster: Impact of High-Throughput Data.</title>
        <authorList>
            <consortium name="FlyBase Consortium"/>
            <person name="Matthews B.B."/>
            <person name="Dos Santos G."/>
            <person name="Crosby M.A."/>
            <person name="Emmert D.B."/>
            <person name="St Pierre S.E."/>
            <person name="Gramates L.S."/>
            <person name="Zhou P."/>
            <person name="Schroeder A.J."/>
            <person name="Falls K."/>
            <person name="Strelets V."/>
            <person name="Russo S.M."/>
            <person name="Gelbart W.M."/>
            <person name="null"/>
        </authorList>
    </citation>
    <scope>NUCLEOTIDE SEQUENCE [LARGE SCALE GENOMIC DNA]</scope>
    <source>
        <strain evidence="3">Berkeley</strain>
    </source>
</reference>
<keyword evidence="3" id="KW-1185">Reference proteome</keyword>
<dbReference type="AGR" id="FB:FBgn0262354"/>
<sequence>MGAEQSALLACTQTGIHEDRLEMDNSKLFFQLYFDRMPQPVTGPVTEALLHLVDKVNVAGANNADETQSIKDECNSGESDTISVLSNDSEVSTPSLDVEIEPIQIAEFEPIDQYNMPIEETDQTYTLPLLK</sequence>
<dbReference type="GeneID" id="12798214"/>
<dbReference type="Bgee" id="FBgn0262354">
    <property type="expression patterns" value="Expressed in spermatocyte in testis and 19 other cell types or tissues"/>
</dbReference>
<reference evidence="1 3" key="1">
    <citation type="journal article" date="2000" name="Science">
        <title>The genome sequence of Drosophila melanogaster.</title>
        <authorList>
            <person name="Adams M.D."/>
            <person name="Celniker S.E."/>
            <person name="Holt R.A."/>
            <person name="Evans C.A."/>
            <person name="Gocayne J.D."/>
            <person name="Amanatides P.G."/>
            <person name="Scherer S.E."/>
            <person name="Li P.W."/>
            <person name="Hoskins R.A."/>
            <person name="Galle R.F."/>
            <person name="George R.A."/>
            <person name="Lewis S.E."/>
            <person name="Richards S."/>
            <person name="Ashburner M."/>
            <person name="Henderson S.N."/>
            <person name="Sutton G.G."/>
            <person name="Wortman J.R."/>
            <person name="Yandell M.D."/>
            <person name="Zhang Q."/>
            <person name="Chen L.X."/>
            <person name="Brandon R.C."/>
            <person name="Rogers Y.H."/>
            <person name="Blazej R.G."/>
            <person name="Champe M."/>
            <person name="Pfeiffer B.D."/>
            <person name="Wan K.H."/>
            <person name="Doyle C."/>
            <person name="Baxter E.G."/>
            <person name="Helt G."/>
            <person name="Nelson C.R."/>
            <person name="Gabor G.L."/>
            <person name="Abril J.F."/>
            <person name="Agbayani A."/>
            <person name="An H.J."/>
            <person name="Andrews-Pfannkoch C."/>
            <person name="Baldwin D."/>
            <person name="Ballew R.M."/>
            <person name="Basu A."/>
            <person name="Baxendale J."/>
            <person name="Bayraktaroglu L."/>
            <person name="Beasley E.M."/>
            <person name="Beeson K.Y."/>
            <person name="Benos P.V."/>
            <person name="Berman B.P."/>
            <person name="Bhandari D."/>
            <person name="Bolshakov S."/>
            <person name="Borkova D."/>
            <person name="Botchan M.R."/>
            <person name="Bouck J."/>
            <person name="Brokstein P."/>
            <person name="Brottier P."/>
            <person name="Burtis K.C."/>
            <person name="Busam D.A."/>
            <person name="Butler H."/>
            <person name="Cadieu E."/>
            <person name="Center A."/>
            <person name="Chandra I."/>
            <person name="Cherry J.M."/>
            <person name="Cawley S."/>
            <person name="Dahlke C."/>
            <person name="Davenport L.B."/>
            <person name="Davies P."/>
            <person name="de Pablos B."/>
            <person name="Delcher A."/>
            <person name="Deng Z."/>
            <person name="Mays A.D."/>
            <person name="Dew I."/>
            <person name="Dietz S.M."/>
            <person name="Dodson K."/>
            <person name="Doup L.E."/>
            <person name="Downes M."/>
            <person name="Dugan-Rocha S."/>
            <person name="Dunkov B.C."/>
            <person name="Dunn P."/>
            <person name="Durbin K.J."/>
            <person name="Evangelista C.C."/>
            <person name="Ferraz C."/>
            <person name="Ferriera S."/>
            <person name="Fleischmann W."/>
            <person name="Fosler C."/>
            <person name="Gabrielian A.E."/>
            <person name="Garg N.S."/>
            <person name="Gelbart W.M."/>
            <person name="Glasser K."/>
            <person name="Glodek A."/>
            <person name="Gong F."/>
            <person name="Gorrell J.H."/>
            <person name="Gu Z."/>
            <person name="Guan P."/>
            <person name="Harris M."/>
            <person name="Harris N.L."/>
            <person name="Harvey D."/>
            <person name="Heiman T.J."/>
            <person name="Hernandez J.R."/>
            <person name="Houck J."/>
            <person name="Hostin D."/>
            <person name="Houston K.A."/>
            <person name="Howland T.J."/>
            <person name="Wei M.H."/>
            <person name="Ibegwam C."/>
            <person name="Jalali M."/>
            <person name="Kalush F."/>
            <person name="Karpen G.H."/>
            <person name="Ke Z."/>
            <person name="Kennison J.A."/>
            <person name="Ketchum K.A."/>
            <person name="Kimmel B.E."/>
            <person name="Kodira C.D."/>
            <person name="Kraft C."/>
            <person name="Kravitz S."/>
            <person name="Kulp D."/>
            <person name="Lai Z."/>
            <person name="Lasko P."/>
            <person name="Lei Y."/>
            <person name="Levitsky A.A."/>
            <person name="Li J."/>
            <person name="Li Z."/>
            <person name="Liang Y."/>
            <person name="Lin X."/>
            <person name="Liu X."/>
            <person name="Mattei B."/>
            <person name="McIntosh T.C."/>
            <person name="McLeod M.P."/>
            <person name="McPherson D."/>
            <person name="Merkulov G."/>
            <person name="Milshina N.V."/>
            <person name="Mobarry C."/>
            <person name="Morris J."/>
            <person name="Moshrefi A."/>
            <person name="Mount S.M."/>
            <person name="Moy M."/>
            <person name="Murphy B."/>
            <person name="Murphy L."/>
            <person name="Muzny D.M."/>
            <person name="Nelson D.L."/>
            <person name="Nelson D.R."/>
            <person name="Nelson K.A."/>
            <person name="Nixon K."/>
            <person name="Nusskern D.R."/>
            <person name="Pacleb J.M."/>
            <person name="Palazzolo M."/>
            <person name="Pittman G.S."/>
            <person name="Pan S."/>
            <person name="Pollard J."/>
            <person name="Puri V."/>
            <person name="Reese M.G."/>
            <person name="Reinert K."/>
            <person name="Remington K."/>
            <person name="Saunders R.D."/>
            <person name="Scheeler F."/>
            <person name="Shen H."/>
            <person name="Shue B.C."/>
            <person name="Siden-Kiamos I."/>
            <person name="Simpson M."/>
            <person name="Skupski M.P."/>
            <person name="Smith T."/>
            <person name="Spier E."/>
            <person name="Spradling A.C."/>
            <person name="Stapleton M."/>
            <person name="Strong R."/>
            <person name="Sun E."/>
            <person name="Svirskas R."/>
            <person name="Tector C."/>
            <person name="Turner R."/>
            <person name="Venter E."/>
            <person name="Wang A.H."/>
            <person name="Wang X."/>
            <person name="Wang Z.Y."/>
            <person name="Wassarman D.A."/>
            <person name="Weinstock G.M."/>
            <person name="Weissenbach J."/>
            <person name="Williams S.M."/>
            <person name="WoodageT"/>
            <person name="Worley K.C."/>
            <person name="Wu D."/>
            <person name="Yang S."/>
            <person name="Yao Q.A."/>
            <person name="Ye J."/>
            <person name="Yeh R.F."/>
            <person name="Zaveri J.S."/>
            <person name="Zhan M."/>
            <person name="Zhang G."/>
            <person name="Zhao Q."/>
            <person name="Zheng L."/>
            <person name="Zheng X.H."/>
            <person name="Zhong F.N."/>
            <person name="Zhong W."/>
            <person name="Zhou X."/>
            <person name="Zhu S."/>
            <person name="Zhu X."/>
            <person name="Smith H.O."/>
            <person name="Gibbs R.A."/>
            <person name="Myers E.W."/>
            <person name="Rubin G.M."/>
            <person name="Venter J.C."/>
        </authorList>
    </citation>
    <scope>NUCLEOTIDE SEQUENCE [LARGE SCALE GENOMIC DNA]</scope>
    <source>
        <strain evidence="3">Berkeley</strain>
    </source>
</reference>
<dbReference type="RefSeq" id="NP_001246030.1">
    <property type="nucleotide sequence ID" value="NM_001259101.2"/>
</dbReference>
<reference evidence="1 3" key="2">
    <citation type="journal article" date="2002" name="Genome Biol.">
        <title>Finishing a whole-genome shotgun: release 3 of the Drosophila melanogaster euchromatic genome sequence.</title>
        <authorList>
            <person name="Celniker S.E."/>
            <person name="Wheeler D.A."/>
            <person name="Kronmiller B."/>
            <person name="Carlson J.W."/>
            <person name="Halpern A."/>
            <person name="Patel S."/>
            <person name="Adams M."/>
            <person name="Champe M."/>
            <person name="Dugan S.P."/>
            <person name="Frise E."/>
            <person name="Hodgson A."/>
            <person name="George R.A."/>
            <person name="Hoskins R.A."/>
            <person name="Laverty T."/>
            <person name="Muzny D.M."/>
            <person name="Nelson C.R."/>
            <person name="Pacleb J.M."/>
            <person name="Park S."/>
            <person name="Pfeiffer B.D."/>
            <person name="Richards S."/>
            <person name="Sodergren E.J."/>
            <person name="Svirskas R."/>
            <person name="Tabor P.E."/>
            <person name="Wan K."/>
            <person name="Stapleton M."/>
            <person name="Sutton G.G."/>
            <person name="Venter C."/>
            <person name="Weinstock G."/>
            <person name="Scherer S.E."/>
            <person name="Myers E.W."/>
            <person name="Gibbs R.A."/>
            <person name="Rubin G.M."/>
        </authorList>
    </citation>
    <scope>NUCLEOTIDE SEQUENCE [LARGE SCALE GENOMIC DNA]</scope>
    <source>
        <strain evidence="3">Berkeley</strain>
    </source>
</reference>
<dbReference type="EMBL" id="AE014134">
    <property type="protein sequence ID" value="AFH03704.1"/>
    <property type="molecule type" value="Genomic_DNA"/>
</dbReference>
<evidence type="ECO:0000313" key="1">
    <source>
        <dbReference type="EMBL" id="AFH03704.1"/>
    </source>
</evidence>
<reference evidence="1 3" key="10">
    <citation type="journal article" date="2015" name="G3 (Bethesda)">
        <title>Gene Model Annotations for Drosophila melanogaster: The Rule-Benders.</title>
        <authorList>
            <consortium name="FlyBase Consortium"/>
            <person name="Crosby M.A."/>
            <person name="Gramates L.S."/>
            <person name="Dos Santos G."/>
            <person name="Matthews B.B."/>
            <person name="St Pierre S.E."/>
            <person name="Zhou P."/>
            <person name="Schroeder A.J."/>
            <person name="Falls K."/>
            <person name="Emmert D.B."/>
            <person name="Russo S.M."/>
            <person name="Gelbart W.M."/>
            <person name="null"/>
        </authorList>
    </citation>
    <scope>NUCLEOTIDE SEQUENCE [LARGE SCALE GENOMIC DNA]</scope>
    <source>
        <strain evidence="3">Berkeley</strain>
    </source>
</reference>
<dbReference type="OMA" id="CTQTGIH"/>
<dbReference type="PaxDb" id="7227-FBpp0293174"/>
<dbReference type="Proteomes" id="UP000000803">
    <property type="component" value="Chromosome 2L"/>
</dbReference>
<reference evidence="1 3" key="3">
    <citation type="journal article" date="2002" name="Genome Biol.">
        <title>Annotation of the Drosophila melanogaster euchromatic genome: a systematic review.</title>
        <authorList>
            <person name="Misra S."/>
            <person name="Crosby M.A."/>
            <person name="Mungall C.J."/>
            <person name="Matthews B.B."/>
            <person name="Campbell K.S."/>
            <person name="Hradecky P."/>
            <person name="Huang Y."/>
            <person name="Kaminker J.S."/>
            <person name="Millburn G.H."/>
            <person name="Prochnik S.E."/>
            <person name="Smith C.D."/>
            <person name="Tupy J.L."/>
            <person name="Whitfied E.J."/>
            <person name="Bayraktaroglu L."/>
            <person name="Berman B.P."/>
            <person name="Bettencourt B.R."/>
            <person name="Celniker S.E."/>
            <person name="de Grey A.D."/>
            <person name="Drysdale R.A."/>
            <person name="Harris N.L."/>
            <person name="Richter J."/>
            <person name="Russo S."/>
            <person name="Schroeder A.J."/>
            <person name="Shu S.Q."/>
            <person name="Stapleton M."/>
            <person name="Yamada C."/>
            <person name="Ashburner M."/>
            <person name="Gelbart W.M."/>
            <person name="Rubin G.M."/>
            <person name="Lewis S.E."/>
        </authorList>
    </citation>
    <scope>GENOME REANNOTATION</scope>
    <source>
        <strain evidence="3">Berkeley</strain>
    </source>
</reference>
<reference evidence="1 3" key="8">
    <citation type="journal article" date="2007" name="Science">
        <title>Sequence finishing and mapping of Drosophila melanogaster heterochromatin.</title>
        <authorList>
            <person name="Hoskins R.A."/>
            <person name="Carlson J.W."/>
            <person name="Kennedy C."/>
            <person name="Acevedo D."/>
            <person name="Evans-Holm M."/>
            <person name="Frise E."/>
            <person name="Wan K.H."/>
            <person name="Park S."/>
            <person name="Mendez-Lago M."/>
            <person name="Rossi F."/>
            <person name="Villasante A."/>
            <person name="Dimitri P."/>
            <person name="Karpen G.H."/>
            <person name="Celniker S.E."/>
        </authorList>
    </citation>
    <scope>NUCLEOTIDE SEQUENCE [LARGE SCALE GENOMIC DNA]</scope>
    <source>
        <strain evidence="3">Berkeley</strain>
    </source>
</reference>
<dbReference type="InParanoid" id="M9NEL0"/>
<dbReference type="OrthoDB" id="7864272at2759"/>
<reference evidence="1 3" key="4">
    <citation type="journal article" date="2002" name="Genome Biol.">
        <title>The transposable elements of the Drosophila melanogaster euchromatin: a genomics perspective.</title>
        <authorList>
            <person name="Kaminker J.S."/>
            <person name="Bergman C.M."/>
            <person name="Kronmiller B."/>
            <person name="Carlson J."/>
            <person name="Svirskas R."/>
            <person name="Patel S."/>
            <person name="Frise E."/>
            <person name="Wheeler D.A."/>
            <person name="Lewis S.E."/>
            <person name="Rubin G.M."/>
            <person name="Ashburner M."/>
            <person name="Celniker S.E."/>
        </authorList>
    </citation>
    <scope>NUCLEOTIDE SEQUENCE [LARGE SCALE GENOMIC DNA]</scope>
    <source>
        <strain evidence="3">Berkeley</strain>
    </source>
</reference>
<organism evidence="1 3">
    <name type="scientific">Drosophila melanogaster</name>
    <name type="common">Fruit fly</name>
    <dbReference type="NCBI Taxonomy" id="7227"/>
    <lineage>
        <taxon>Eukaryota</taxon>
        <taxon>Metazoa</taxon>
        <taxon>Ecdysozoa</taxon>
        <taxon>Arthropoda</taxon>
        <taxon>Hexapoda</taxon>
        <taxon>Insecta</taxon>
        <taxon>Pterygota</taxon>
        <taxon>Neoptera</taxon>
        <taxon>Endopterygota</taxon>
        <taxon>Diptera</taxon>
        <taxon>Brachycera</taxon>
        <taxon>Muscomorpha</taxon>
        <taxon>Ephydroidea</taxon>
        <taxon>Drosophilidae</taxon>
        <taxon>Drosophila</taxon>
        <taxon>Sophophora</taxon>
    </lineage>
</organism>
<reference evidence="1 3" key="5">
    <citation type="journal article" date="2002" name="Genome Biol.">
        <title>Heterochromatic sequences in a Drosophila whole-genome shotgun assembly.</title>
        <authorList>
            <person name="Hoskins R.A."/>
            <person name="Smith C.D."/>
            <person name="Carlson J.W."/>
            <person name="Carvalho A.B."/>
            <person name="Halpern A."/>
            <person name="Kaminker J.S."/>
            <person name="Kennedy C."/>
            <person name="Mungall C.J."/>
            <person name="Sullivan B.A."/>
            <person name="Sutton G.G."/>
            <person name="Yasuhara J.C."/>
            <person name="Wakimoto B.T."/>
            <person name="Myers E.W."/>
            <person name="Celniker S.E."/>
            <person name="Rubin G.M."/>
            <person name="Karpen G.H."/>
        </authorList>
    </citation>
    <scope>NUCLEOTIDE SEQUENCE [LARGE SCALE GENOMIC DNA]</scope>
    <source>
        <strain evidence="3">Berkeley</strain>
    </source>
</reference>
<dbReference type="AlphaFoldDB" id="M9NEL0"/>
<dbReference type="BioGRID-ORCS" id="12798214">
    <property type="hits" value="0 hits in 1 CRISPR screen"/>
</dbReference>
<gene>
    <name evidence="1" type="primary">Dmel\CG43052</name>
    <name evidence="1" type="synonym">MB6.chr2L.pasa.1468</name>
    <name evidence="1 2" type="ORF">CG43052</name>
    <name evidence="1" type="ORF">Dmel_CG43052</name>
</gene>
<dbReference type="PhylomeDB" id="M9NEL0"/>
<dbReference type="ExpressionAtlas" id="M9NEL0">
    <property type="expression patterns" value="baseline and differential"/>
</dbReference>
<dbReference type="KEGG" id="dme:Dmel_CG43052"/>
<accession>M9NEL0</accession>
<reference evidence="1 3" key="11">
    <citation type="journal article" date="2015" name="Genome Res.">
        <title>The Release 6 reference sequence of the Drosophila melanogaster genome.</title>
        <authorList>
            <person name="Hoskins R.A."/>
            <person name="Carlson J.W."/>
            <person name="Wan K.H."/>
            <person name="Park S."/>
            <person name="Mendez I."/>
            <person name="Galle S.E."/>
            <person name="Booth B.W."/>
            <person name="Pfeiffer B.D."/>
            <person name="George R.A."/>
            <person name="Svirskas R."/>
            <person name="Krzywinski M."/>
            <person name="Schein J."/>
            <person name="Accardo M.C."/>
            <person name="Damia E."/>
            <person name="Messina G."/>
            <person name="Mendez-Lago M."/>
            <person name="de Pablos B."/>
            <person name="Demakova O.V."/>
            <person name="Andreyeva E.N."/>
            <person name="Boldyreva L.V."/>
            <person name="Marra M."/>
            <person name="Carvalho A.B."/>
            <person name="Dimitri P."/>
            <person name="Villasante A."/>
            <person name="Zhimulev I.F."/>
            <person name="Rubin G.M."/>
            <person name="Karpen G.H."/>
            <person name="Celniker S.E."/>
        </authorList>
    </citation>
    <scope>NUCLEOTIDE SEQUENCE [LARGE SCALE GENOMIC DNA]</scope>
    <source>
        <strain evidence="3">Berkeley</strain>
    </source>
</reference>
<reference evidence="1 3" key="7">
    <citation type="journal article" date="2007" name="Science">
        <title>The Release 5.1 annotation of Drosophila melanogaster heterochromatin.</title>
        <authorList>
            <person name="Smith C.D."/>
            <person name="Shu S."/>
            <person name="Mungall C.J."/>
            <person name="Karpen G.H."/>
        </authorList>
    </citation>
    <scope>NUCLEOTIDE SEQUENCE [LARGE SCALE GENOMIC DNA]</scope>
    <source>
        <strain evidence="3">Berkeley</strain>
    </source>
</reference>